<proteinExistence type="predicted"/>
<organism evidence="2 3">
    <name type="scientific">Candidatus Nomurabacteria bacterium GW2011_GWB1_37_5</name>
    <dbReference type="NCBI Taxonomy" id="1618742"/>
    <lineage>
        <taxon>Bacteria</taxon>
        <taxon>Candidatus Nomuraibacteriota</taxon>
    </lineage>
</organism>
<keyword evidence="1" id="KW-1133">Transmembrane helix</keyword>
<evidence type="ECO:0000313" key="3">
    <source>
        <dbReference type="Proteomes" id="UP000033876"/>
    </source>
</evidence>
<comment type="caution">
    <text evidence="2">The sequence shown here is derived from an EMBL/GenBank/DDBJ whole genome shotgun (WGS) entry which is preliminary data.</text>
</comment>
<keyword evidence="1" id="KW-0812">Transmembrane</keyword>
<feature type="transmembrane region" description="Helical" evidence="1">
    <location>
        <begin position="12"/>
        <end position="37"/>
    </location>
</feature>
<accession>A0A0G0HA09</accession>
<reference evidence="2 3" key="1">
    <citation type="journal article" date="2015" name="Nature">
        <title>rRNA introns, odd ribosomes, and small enigmatic genomes across a large radiation of phyla.</title>
        <authorList>
            <person name="Brown C.T."/>
            <person name="Hug L.A."/>
            <person name="Thomas B.C."/>
            <person name="Sharon I."/>
            <person name="Castelle C.J."/>
            <person name="Singh A."/>
            <person name="Wilkins M.J."/>
            <person name="Williams K.H."/>
            <person name="Banfield J.F."/>
        </authorList>
    </citation>
    <scope>NUCLEOTIDE SEQUENCE [LARGE SCALE GENOMIC DNA]</scope>
</reference>
<sequence length="149" mass="17599">MYLIKQCGSKNLLLRYLIAMPLIWLPLISLIILDIFLELYHRIAFPIYGIPYVKRSQYIQITDREKLPYLTWYEKIGCAYCGYANGWLHYASTIAGRTESYFCAIAHLETRGYIPSEHEKSFVKYGDEAALKKRYFMHDLKYGHDKEPK</sequence>
<keyword evidence="1" id="KW-0472">Membrane</keyword>
<dbReference type="AlphaFoldDB" id="A0A0G0HA09"/>
<dbReference type="EMBL" id="LBTF01000016">
    <property type="protein sequence ID" value="KKQ35375.1"/>
    <property type="molecule type" value="Genomic_DNA"/>
</dbReference>
<name>A0A0G0HA09_9BACT</name>
<evidence type="ECO:0000313" key="2">
    <source>
        <dbReference type="EMBL" id="KKQ35375.1"/>
    </source>
</evidence>
<evidence type="ECO:0000256" key="1">
    <source>
        <dbReference type="SAM" id="Phobius"/>
    </source>
</evidence>
<gene>
    <name evidence="2" type="ORF">US50_C0016G0005</name>
</gene>
<dbReference type="Proteomes" id="UP000033876">
    <property type="component" value="Unassembled WGS sequence"/>
</dbReference>
<protein>
    <submittedName>
        <fullName evidence="2">Uncharacterized protein</fullName>
    </submittedName>
</protein>